<dbReference type="Proteomes" id="UP000765509">
    <property type="component" value="Unassembled WGS sequence"/>
</dbReference>
<gene>
    <name evidence="2" type="ORF">O181_093567</name>
</gene>
<evidence type="ECO:0000313" key="3">
    <source>
        <dbReference type="Proteomes" id="UP000765509"/>
    </source>
</evidence>
<dbReference type="OrthoDB" id="2516665at2759"/>
<comment type="caution">
    <text evidence="2">The sequence shown here is derived from an EMBL/GenBank/DDBJ whole genome shotgun (WGS) entry which is preliminary data.</text>
</comment>
<sequence>MLKKLQTVLWEHHFELQVDSKALIEMINSPCLPNAPMARWVEFIPLFSFDLAHKPGKTLTMPDELSGKPQSEDEEKEKSDFDEEEEWIGPHPGFGVKHNNIIQLEEIKLPSNQEVFWKRMVEN</sequence>
<evidence type="ECO:0000256" key="1">
    <source>
        <dbReference type="SAM" id="MobiDB-lite"/>
    </source>
</evidence>
<organism evidence="2 3">
    <name type="scientific">Austropuccinia psidii MF-1</name>
    <dbReference type="NCBI Taxonomy" id="1389203"/>
    <lineage>
        <taxon>Eukaryota</taxon>
        <taxon>Fungi</taxon>
        <taxon>Dikarya</taxon>
        <taxon>Basidiomycota</taxon>
        <taxon>Pucciniomycotina</taxon>
        <taxon>Pucciniomycetes</taxon>
        <taxon>Pucciniales</taxon>
        <taxon>Sphaerophragmiaceae</taxon>
        <taxon>Austropuccinia</taxon>
    </lineage>
</organism>
<keyword evidence="3" id="KW-1185">Reference proteome</keyword>
<name>A0A9Q3PAM1_9BASI</name>
<accession>A0A9Q3PAM1</accession>
<evidence type="ECO:0008006" key="4">
    <source>
        <dbReference type="Google" id="ProtNLM"/>
    </source>
</evidence>
<evidence type="ECO:0000313" key="2">
    <source>
        <dbReference type="EMBL" id="MBW0553852.1"/>
    </source>
</evidence>
<protein>
    <recommendedName>
        <fullName evidence="4">Reverse transcriptase RNase H-like domain-containing protein</fullName>
    </recommendedName>
</protein>
<dbReference type="AlphaFoldDB" id="A0A9Q3PAM1"/>
<reference evidence="2" key="1">
    <citation type="submission" date="2021-03" db="EMBL/GenBank/DDBJ databases">
        <title>Draft genome sequence of rust myrtle Austropuccinia psidii MF-1, a brazilian biotype.</title>
        <authorList>
            <person name="Quecine M.C."/>
            <person name="Pachon D.M.R."/>
            <person name="Bonatelli M.L."/>
            <person name="Correr F.H."/>
            <person name="Franceschini L.M."/>
            <person name="Leite T.F."/>
            <person name="Margarido G.R.A."/>
            <person name="Almeida C.A."/>
            <person name="Ferrarezi J.A."/>
            <person name="Labate C.A."/>
        </authorList>
    </citation>
    <scope>NUCLEOTIDE SEQUENCE</scope>
    <source>
        <strain evidence="2">MF-1</strain>
    </source>
</reference>
<dbReference type="EMBL" id="AVOT02060373">
    <property type="protein sequence ID" value="MBW0553852.1"/>
    <property type="molecule type" value="Genomic_DNA"/>
</dbReference>
<feature type="compositionally biased region" description="Acidic residues" evidence="1">
    <location>
        <begin position="72"/>
        <end position="87"/>
    </location>
</feature>
<proteinExistence type="predicted"/>
<feature type="region of interest" description="Disordered" evidence="1">
    <location>
        <begin position="58"/>
        <end position="94"/>
    </location>
</feature>